<dbReference type="AlphaFoldDB" id="B0WIZ1"/>
<gene>
    <name evidence="2" type="primary">6038992</name>
    <name evidence="1" type="ORF">CpipJ_CPIJ007307</name>
</gene>
<evidence type="ECO:0000313" key="3">
    <source>
        <dbReference type="Proteomes" id="UP000002320"/>
    </source>
</evidence>
<protein>
    <submittedName>
        <fullName evidence="1 2">Uncharacterized protein</fullName>
    </submittedName>
</protein>
<name>B0WIZ1_CULQU</name>
<accession>B0WIZ1</accession>
<dbReference type="KEGG" id="cqu:CpipJ_CPIJ007307"/>
<proteinExistence type="predicted"/>
<evidence type="ECO:0000313" key="1">
    <source>
        <dbReference type="EMBL" id="EDS28852.1"/>
    </source>
</evidence>
<organism>
    <name type="scientific">Culex quinquefasciatus</name>
    <name type="common">Southern house mosquito</name>
    <name type="synonym">Culex pungens</name>
    <dbReference type="NCBI Taxonomy" id="7176"/>
    <lineage>
        <taxon>Eukaryota</taxon>
        <taxon>Metazoa</taxon>
        <taxon>Ecdysozoa</taxon>
        <taxon>Arthropoda</taxon>
        <taxon>Hexapoda</taxon>
        <taxon>Insecta</taxon>
        <taxon>Pterygota</taxon>
        <taxon>Neoptera</taxon>
        <taxon>Endopterygota</taxon>
        <taxon>Diptera</taxon>
        <taxon>Nematocera</taxon>
        <taxon>Culicoidea</taxon>
        <taxon>Culicidae</taxon>
        <taxon>Culicinae</taxon>
        <taxon>Culicini</taxon>
        <taxon>Culex</taxon>
        <taxon>Culex</taxon>
    </lineage>
</organism>
<dbReference type="InParanoid" id="B0WIZ1"/>
<keyword evidence="3" id="KW-1185">Reference proteome</keyword>
<dbReference type="HOGENOM" id="CLU_2851874_0_0_1"/>
<reference evidence="1" key="1">
    <citation type="submission" date="2007-03" db="EMBL/GenBank/DDBJ databases">
        <title>Annotation of Culex pipiens quinquefasciatus.</title>
        <authorList>
            <consortium name="The Broad Institute Genome Sequencing Platform"/>
            <person name="Atkinson P.W."/>
            <person name="Hemingway J."/>
            <person name="Christensen B.M."/>
            <person name="Higgs S."/>
            <person name="Kodira C."/>
            <person name="Hannick L."/>
            <person name="Megy K."/>
            <person name="O'Leary S."/>
            <person name="Pearson M."/>
            <person name="Haas B.J."/>
            <person name="Mauceli E."/>
            <person name="Wortman J.R."/>
            <person name="Lee N.H."/>
            <person name="Guigo R."/>
            <person name="Stanke M."/>
            <person name="Alvarado L."/>
            <person name="Amedeo P."/>
            <person name="Antoine C.H."/>
            <person name="Arensburger P."/>
            <person name="Bidwell S.L."/>
            <person name="Crawford M."/>
            <person name="Camaro F."/>
            <person name="Devon K."/>
            <person name="Engels R."/>
            <person name="Hammond M."/>
            <person name="Howarth C."/>
            <person name="Koehrsen M."/>
            <person name="Lawson D."/>
            <person name="Montgomery P."/>
            <person name="Nene V."/>
            <person name="Nusbaum C."/>
            <person name="Puiu D."/>
            <person name="Romero-Severson J."/>
            <person name="Severson D.W."/>
            <person name="Shumway M."/>
            <person name="Sisk P."/>
            <person name="Stolte C."/>
            <person name="Zeng Q."/>
            <person name="Eisenstadt E."/>
            <person name="Fraser-Liggett C."/>
            <person name="Strausberg R."/>
            <person name="Galagan J."/>
            <person name="Birren B."/>
            <person name="Collins F.H."/>
        </authorList>
    </citation>
    <scope>NUCLEOTIDE SEQUENCE [LARGE SCALE GENOMIC DNA]</scope>
    <source>
        <strain evidence="1">JHB</strain>
    </source>
</reference>
<dbReference type="VEuPathDB" id="VectorBase:CPIJ007307"/>
<evidence type="ECO:0000313" key="2">
    <source>
        <dbReference type="EnsemblMetazoa" id="CPIJ007307-PA"/>
    </source>
</evidence>
<reference evidence="2" key="2">
    <citation type="submission" date="2021-02" db="UniProtKB">
        <authorList>
            <consortium name="EnsemblMetazoa"/>
        </authorList>
    </citation>
    <scope>IDENTIFICATION</scope>
    <source>
        <strain evidence="2">JHB</strain>
    </source>
</reference>
<dbReference type="Proteomes" id="UP000002320">
    <property type="component" value="Unassembled WGS sequence"/>
</dbReference>
<sequence>MNIMRERDRTEDAYGLLDEYADDGRNTIDDAGSLFDRFFVRKAKTFVIIFNRRLNNRLERKSVIT</sequence>
<dbReference type="EnsemblMetazoa" id="CPIJ007307-RA">
    <property type="protein sequence ID" value="CPIJ007307-PA"/>
    <property type="gene ID" value="CPIJ007307"/>
</dbReference>
<dbReference type="EMBL" id="DS231954">
    <property type="protein sequence ID" value="EDS28852.1"/>
    <property type="molecule type" value="Genomic_DNA"/>
</dbReference>